<gene>
    <name evidence="5" type="primary">nosD</name>
    <name evidence="5" type="ORF">K3X48_14175</name>
</gene>
<organism evidence="5 6">
    <name type="scientific">Aliiroseovarius crassostreae</name>
    <dbReference type="NCBI Taxonomy" id="154981"/>
    <lineage>
        <taxon>Bacteria</taxon>
        <taxon>Pseudomonadati</taxon>
        <taxon>Pseudomonadota</taxon>
        <taxon>Alphaproteobacteria</taxon>
        <taxon>Rhodobacterales</taxon>
        <taxon>Paracoccaceae</taxon>
        <taxon>Aliiroseovarius</taxon>
    </lineage>
</organism>
<dbReference type="InterPro" id="IPR006626">
    <property type="entry name" value="PbH1"/>
</dbReference>
<dbReference type="PANTHER" id="PTHR22990">
    <property type="entry name" value="F-BOX ONLY PROTEIN"/>
    <property type="match status" value="1"/>
</dbReference>
<sequence length="408" mass="45385">MANTLQDMIDAAPDGAEIVPPAGVYTEQIVLTRPITIDGREGVVIDGGGIGTIVTIETDGVTLKNLKLQNSGRLHNKVDAGLRINGSFNAIRDVTIENALFGIDMNQANNNVIRRVHISSKDMSMGLRGDSMRIYYSNNNKVEDSEISDARDIVIWYSEGNIFRRNKISDSRYGIHFMYAHKNIVEDNEISDCVVGVFLMYANNTIVRNNQILRAWGASGVGVGFKESSGAQIDNNNIVGNATGIYLDPSPWDPDMDNYFTDNVIAYNGIGIEFHTDWTGNHFQRNAMMSNFTQVSVRGRGTALREGWEGNYWDDYAGFDKDADAKGDVPYEIYNYADRIWMEVPDASFFRGGLALAALDFVERLAPFSEPRLLVREQVPMMDKSTGQTLAEAKEDAQPKSALEMLMQ</sequence>
<dbReference type="Pfam" id="PF05048">
    <property type="entry name" value="NosD"/>
    <property type="match status" value="1"/>
</dbReference>
<dbReference type="Gene3D" id="2.160.20.10">
    <property type="entry name" value="Single-stranded right-handed beta-helix, Pectin lyase-like"/>
    <property type="match status" value="1"/>
</dbReference>
<evidence type="ECO:0000313" key="5">
    <source>
        <dbReference type="EMBL" id="UWP95297.1"/>
    </source>
</evidence>
<keyword evidence="2" id="KW-0677">Repeat</keyword>
<evidence type="ECO:0000259" key="4">
    <source>
        <dbReference type="Pfam" id="PF05048"/>
    </source>
</evidence>
<dbReference type="SMART" id="SM00710">
    <property type="entry name" value="PbH1"/>
    <property type="match status" value="8"/>
</dbReference>
<dbReference type="InterPro" id="IPR007742">
    <property type="entry name" value="NosD_dom"/>
</dbReference>
<proteinExistence type="predicted"/>
<evidence type="ECO:0000256" key="1">
    <source>
        <dbReference type="ARBA" id="ARBA00004906"/>
    </source>
</evidence>
<dbReference type="PANTHER" id="PTHR22990:SF15">
    <property type="entry name" value="F-BOX ONLY PROTEIN 10"/>
    <property type="match status" value="1"/>
</dbReference>
<dbReference type="EMBL" id="CP080776">
    <property type="protein sequence ID" value="UWP95297.1"/>
    <property type="molecule type" value="Genomic_DNA"/>
</dbReference>
<evidence type="ECO:0000313" key="6">
    <source>
        <dbReference type="Proteomes" id="UP001057991"/>
    </source>
</evidence>
<protein>
    <submittedName>
        <fullName evidence="5">Nitrous oxide reductase family maturation protein NosD</fullName>
    </submittedName>
</protein>
<dbReference type="InterPro" id="IPR051550">
    <property type="entry name" value="SCF-Subunits/Alg-Epimerases"/>
</dbReference>
<dbReference type="InterPro" id="IPR022441">
    <property type="entry name" value="Para_beta_helix_rpt-2"/>
</dbReference>
<dbReference type="AlphaFoldDB" id="A0A9Q9LX88"/>
<reference evidence="5" key="1">
    <citation type="submission" date="2021-08" db="EMBL/GenBank/DDBJ databases">
        <authorList>
            <person name="Nwanade C."/>
            <person name="Wang M."/>
            <person name="Masoudi A."/>
            <person name="Yu Z."/>
            <person name="Liu J."/>
        </authorList>
    </citation>
    <scope>NUCLEOTIDE SEQUENCE</scope>
    <source>
        <strain evidence="5">S056</strain>
    </source>
</reference>
<comment type="pathway">
    <text evidence="1">Protein modification; protein ubiquitination.</text>
</comment>
<feature type="domain" description="Periplasmic copper-binding protein NosD beta helix" evidence="4">
    <location>
        <begin position="118"/>
        <end position="318"/>
    </location>
</feature>
<name>A0A9Q9LX88_9RHOB</name>
<dbReference type="NCBIfam" id="TIGR03804">
    <property type="entry name" value="para_beta_helix"/>
    <property type="match status" value="2"/>
</dbReference>
<accession>A0A9Q9LX88</accession>
<evidence type="ECO:0000256" key="2">
    <source>
        <dbReference type="ARBA" id="ARBA00022737"/>
    </source>
</evidence>
<dbReference type="Proteomes" id="UP001057991">
    <property type="component" value="Chromosome"/>
</dbReference>
<dbReference type="InterPro" id="IPR012334">
    <property type="entry name" value="Pectin_lyas_fold"/>
</dbReference>
<dbReference type="RefSeq" id="WP_259805991.1">
    <property type="nucleotide sequence ID" value="NZ_CP080776.1"/>
</dbReference>
<dbReference type="InterPro" id="IPR011050">
    <property type="entry name" value="Pectin_lyase_fold/virulence"/>
</dbReference>
<dbReference type="SUPFAM" id="SSF51126">
    <property type="entry name" value="Pectin lyase-like"/>
    <property type="match status" value="1"/>
</dbReference>
<evidence type="ECO:0000256" key="3">
    <source>
        <dbReference type="ARBA" id="ARBA00022786"/>
    </source>
</evidence>
<keyword evidence="3" id="KW-0833">Ubl conjugation pathway</keyword>
<dbReference type="InterPro" id="IPR026464">
    <property type="entry name" value="NosD_copper_fam"/>
</dbReference>
<dbReference type="NCBIfam" id="TIGR04247">
    <property type="entry name" value="NosD_copper_fam"/>
    <property type="match status" value="1"/>
</dbReference>